<organism evidence="2 3">
    <name type="scientific">Sulfobacillus benefaciens</name>
    <dbReference type="NCBI Taxonomy" id="453960"/>
    <lineage>
        <taxon>Bacteria</taxon>
        <taxon>Bacillati</taxon>
        <taxon>Bacillota</taxon>
        <taxon>Clostridia</taxon>
        <taxon>Eubacteriales</taxon>
        <taxon>Clostridiales Family XVII. Incertae Sedis</taxon>
        <taxon>Sulfobacillus</taxon>
    </lineage>
</organism>
<evidence type="ECO:0000313" key="3">
    <source>
        <dbReference type="Proteomes" id="UP000242972"/>
    </source>
</evidence>
<evidence type="ECO:0000256" key="1">
    <source>
        <dbReference type="SAM" id="Phobius"/>
    </source>
</evidence>
<name>A0A2T2XHF1_9FIRM</name>
<feature type="transmembrane region" description="Helical" evidence="1">
    <location>
        <begin position="12"/>
        <end position="37"/>
    </location>
</feature>
<evidence type="ECO:0000313" key="2">
    <source>
        <dbReference type="EMBL" id="PSR33934.1"/>
    </source>
</evidence>
<keyword evidence="1" id="KW-1133">Transmembrane helix</keyword>
<reference evidence="2 3" key="1">
    <citation type="journal article" date="2014" name="BMC Genomics">
        <title>Comparison of environmental and isolate Sulfobacillus genomes reveals diverse carbon, sulfur, nitrogen, and hydrogen metabolisms.</title>
        <authorList>
            <person name="Justice N.B."/>
            <person name="Norman A."/>
            <person name="Brown C.T."/>
            <person name="Singh A."/>
            <person name="Thomas B.C."/>
            <person name="Banfield J.F."/>
        </authorList>
    </citation>
    <scope>NUCLEOTIDE SEQUENCE [LARGE SCALE GENOMIC DNA]</scope>
    <source>
        <strain evidence="2">AMDSBA4</strain>
    </source>
</reference>
<sequence length="126" mass="14424">MKNSPTIVVADIFHRWLLMAAIAQAMMFMIVLIIFLVTRKPGSLANQPFGAYCSTIATRIRRSVVSGWTFTDAAAYGHRIYRRVFGTIAYWTTLWRIFFGAFRDPNLGHQPHCLQCHGHDWGFGCR</sequence>
<keyword evidence="1" id="KW-0812">Transmembrane</keyword>
<protein>
    <submittedName>
        <fullName evidence="2">Uncharacterized protein</fullName>
    </submittedName>
</protein>
<comment type="caution">
    <text evidence="2">The sequence shown here is derived from an EMBL/GenBank/DDBJ whole genome shotgun (WGS) entry which is preliminary data.</text>
</comment>
<dbReference type="AlphaFoldDB" id="A0A2T2XHF1"/>
<keyword evidence="1" id="KW-0472">Membrane</keyword>
<dbReference type="EMBL" id="PXYW01000014">
    <property type="protein sequence ID" value="PSR33934.1"/>
    <property type="molecule type" value="Genomic_DNA"/>
</dbReference>
<gene>
    <name evidence="2" type="ORF">C7B46_07390</name>
</gene>
<proteinExistence type="predicted"/>
<dbReference type="Proteomes" id="UP000242972">
    <property type="component" value="Unassembled WGS sequence"/>
</dbReference>
<accession>A0A2T2XHF1</accession>